<keyword evidence="11" id="KW-1185">Reference proteome</keyword>
<evidence type="ECO:0000256" key="6">
    <source>
        <dbReference type="ARBA" id="ARBA00022989"/>
    </source>
</evidence>
<name>A0A084GC15_PSEDA</name>
<comment type="subcellular location">
    <subcellularLocation>
        <location evidence="1">Endoplasmic reticulum membrane</location>
        <topology evidence="1">Multi-pass membrane protein</topology>
    </subcellularLocation>
</comment>
<evidence type="ECO:0000256" key="3">
    <source>
        <dbReference type="ARBA" id="ARBA00017059"/>
    </source>
</evidence>
<dbReference type="RefSeq" id="XP_016644676.1">
    <property type="nucleotide sequence ID" value="XM_016785894.1"/>
</dbReference>
<evidence type="ECO:0000256" key="7">
    <source>
        <dbReference type="ARBA" id="ARBA00023136"/>
    </source>
</evidence>
<evidence type="ECO:0000313" key="10">
    <source>
        <dbReference type="EMBL" id="KEZ44877.1"/>
    </source>
</evidence>
<protein>
    <recommendedName>
        <fullName evidence="3">Signal peptidase complex subunit 1</fullName>
    </recommendedName>
</protein>
<comment type="function">
    <text evidence="8">Component of the signal peptidase complex (SPC) which catalyzes the cleavage of N-terminal signal sequences from nascent proteins as they are translocated into the lumen of the endoplasmic reticulum. Dispensable for SPC enzymatic activity.</text>
</comment>
<reference evidence="10 11" key="1">
    <citation type="journal article" date="2014" name="Genome Announc.">
        <title>Draft genome sequence of the pathogenic fungus Scedosporium apiospermum.</title>
        <authorList>
            <person name="Vandeputte P."/>
            <person name="Ghamrawi S."/>
            <person name="Rechenmann M."/>
            <person name="Iltis A."/>
            <person name="Giraud S."/>
            <person name="Fleury M."/>
            <person name="Thornton C."/>
            <person name="Delhaes L."/>
            <person name="Meyer W."/>
            <person name="Papon N."/>
            <person name="Bouchara J.P."/>
        </authorList>
    </citation>
    <scope>NUCLEOTIDE SEQUENCE [LARGE SCALE GENOMIC DNA]</scope>
    <source>
        <strain evidence="10 11">IHEM 14462</strain>
    </source>
</reference>
<dbReference type="PANTHER" id="PTHR13202:SF0">
    <property type="entry name" value="SIGNAL PEPTIDASE COMPLEX SUBUNIT 1"/>
    <property type="match status" value="1"/>
</dbReference>
<proteinExistence type="inferred from homology"/>
<gene>
    <name evidence="10" type="ORF">SAPIO_CDS3009</name>
</gene>
<dbReference type="Proteomes" id="UP000028545">
    <property type="component" value="Unassembled WGS sequence"/>
</dbReference>
<dbReference type="Pfam" id="PF06645">
    <property type="entry name" value="SPC12"/>
    <property type="match status" value="1"/>
</dbReference>
<dbReference type="EMBL" id="JOWA01000087">
    <property type="protein sequence ID" value="KEZ44877.1"/>
    <property type="molecule type" value="Genomic_DNA"/>
</dbReference>
<evidence type="ECO:0000313" key="11">
    <source>
        <dbReference type="Proteomes" id="UP000028545"/>
    </source>
</evidence>
<evidence type="ECO:0000256" key="2">
    <source>
        <dbReference type="ARBA" id="ARBA00005245"/>
    </source>
</evidence>
<feature type="transmembrane region" description="Helical" evidence="9">
    <location>
        <begin position="52"/>
        <end position="72"/>
    </location>
</feature>
<dbReference type="GO" id="GO:0045047">
    <property type="term" value="P:protein targeting to ER"/>
    <property type="evidence" value="ECO:0007669"/>
    <property type="project" value="TreeGrafter"/>
</dbReference>
<evidence type="ECO:0000256" key="8">
    <source>
        <dbReference type="ARBA" id="ARBA00045204"/>
    </source>
</evidence>
<dbReference type="PANTHER" id="PTHR13202">
    <property type="entry name" value="MICROSOMAL SIGNAL PEPTIDASE 12 KDA SUBUNIT"/>
    <property type="match status" value="1"/>
</dbReference>
<accession>A0A084GC15</accession>
<dbReference type="AlphaFoldDB" id="A0A084GC15"/>
<evidence type="ECO:0000256" key="9">
    <source>
        <dbReference type="SAM" id="Phobius"/>
    </source>
</evidence>
<evidence type="ECO:0000256" key="1">
    <source>
        <dbReference type="ARBA" id="ARBA00004477"/>
    </source>
</evidence>
<dbReference type="OrthoDB" id="263893at2759"/>
<dbReference type="InterPro" id="IPR009542">
    <property type="entry name" value="Spc1/SPCS1"/>
</dbReference>
<keyword evidence="7 9" id="KW-0472">Membrane</keyword>
<dbReference type="KEGG" id="sapo:SAPIO_CDS3009"/>
<dbReference type="GO" id="GO:0005787">
    <property type="term" value="C:signal peptidase complex"/>
    <property type="evidence" value="ECO:0007669"/>
    <property type="project" value="InterPro"/>
</dbReference>
<dbReference type="HOGENOM" id="CLU_134505_2_0_1"/>
<keyword evidence="6 9" id="KW-1133">Transmembrane helix</keyword>
<keyword evidence="5" id="KW-0256">Endoplasmic reticulum</keyword>
<evidence type="ECO:0000256" key="4">
    <source>
        <dbReference type="ARBA" id="ARBA00022692"/>
    </source>
</evidence>
<dbReference type="VEuPathDB" id="FungiDB:SAPIO_CDS3009"/>
<comment type="similarity">
    <text evidence="2">Belongs to the SPCS1 family.</text>
</comment>
<feature type="transmembrane region" description="Helical" evidence="9">
    <location>
        <begin position="28"/>
        <end position="47"/>
    </location>
</feature>
<comment type="caution">
    <text evidence="10">The sequence shown here is derived from an EMBL/GenBank/DDBJ whole genome shotgun (WGS) entry which is preliminary data.</text>
</comment>
<keyword evidence="4 9" id="KW-0812">Transmembrane</keyword>
<organism evidence="10 11">
    <name type="scientific">Pseudallescheria apiosperma</name>
    <name type="common">Scedosporium apiospermum</name>
    <dbReference type="NCBI Taxonomy" id="563466"/>
    <lineage>
        <taxon>Eukaryota</taxon>
        <taxon>Fungi</taxon>
        <taxon>Dikarya</taxon>
        <taxon>Ascomycota</taxon>
        <taxon>Pezizomycotina</taxon>
        <taxon>Sordariomycetes</taxon>
        <taxon>Hypocreomycetidae</taxon>
        <taxon>Microascales</taxon>
        <taxon>Microascaceae</taxon>
        <taxon>Scedosporium</taxon>
    </lineage>
</organism>
<dbReference type="GO" id="GO:0006465">
    <property type="term" value="P:signal peptide processing"/>
    <property type="evidence" value="ECO:0007669"/>
    <property type="project" value="InterPro"/>
</dbReference>
<sequence>MAEQLLDSVRDIAEGQIDFEGQRLADQLSTLSLSICGAISFIVGCLLQDIKLAVYICLSGTVLAFVGIIPPWPFFNRHPVKWLPAGTGLQ</sequence>
<dbReference type="OMA" id="IHLTLWT"/>
<evidence type="ECO:0000256" key="5">
    <source>
        <dbReference type="ARBA" id="ARBA00022824"/>
    </source>
</evidence>
<dbReference type="GeneID" id="27722081"/>